<accession>A0ACD3SQ62</accession>
<keyword evidence="2" id="KW-1185">Reference proteome</keyword>
<dbReference type="EMBL" id="AKCV02000015">
    <property type="protein sequence ID" value="TMS58375.1"/>
    <property type="molecule type" value="Genomic_DNA"/>
</dbReference>
<evidence type="ECO:0000313" key="1">
    <source>
        <dbReference type="EMBL" id="TMS58375.1"/>
    </source>
</evidence>
<proteinExistence type="predicted"/>
<evidence type="ECO:0000313" key="2">
    <source>
        <dbReference type="Proteomes" id="UP000004277"/>
    </source>
</evidence>
<name>A0ACD3SQ62_9BURK</name>
<comment type="caution">
    <text evidence="1">The sequence shown here is derived from an EMBL/GenBank/DDBJ whole genome shotgun (WGS) entry which is preliminary data.</text>
</comment>
<dbReference type="Proteomes" id="UP000004277">
    <property type="component" value="Unassembled WGS sequence"/>
</dbReference>
<sequence length="400" mass="43369">MPILRFFIPFAAAYFLSSLFRAVIGVISPELAREFSLSPQDLGALASLYFYAFAFAQIPAGVLLDRFGPRRAEGGLILAAAAGALLFCFADSFAALGAGRVLIGIGVAICFAAPLKAAAVWYPPEKQVALSGWIMLVGGLGASFATKPVELALGYFDWRMLFAGLAVLSLLAAMGIAWAIRDIPVDREQRSMAEQWRGLGGLLVHRRFWWVMPWAFTGMGTFISVQGLWGMQWLMHGAGYSKPDAASLLLAVSLISLSGYFFIGALSERLARRGVTNRHLLAAGMLLDLLSLLAISLRWPGEVVWWCLYGLGTSLNVLTYTVLSHGLPATLVGRGNTGLNLFMFIGTGSISFLVGWLISQLQAQGMATGQAFGTTFMCLTAVNALAATWYLLRWRTFEQR</sequence>
<reference evidence="1" key="1">
    <citation type="submission" date="2019-05" db="EMBL/GenBank/DDBJ databases">
        <title>Revised genome assembly of Burkholderiaceae (previously Ralstonia) sp. PBA.</title>
        <authorList>
            <person name="Gan H.M."/>
        </authorList>
    </citation>
    <scope>NUCLEOTIDE SEQUENCE</scope>
    <source>
        <strain evidence="1">PBA</strain>
    </source>
</reference>
<organism evidence="1 2">
    <name type="scientific">Imbroritus primus</name>
    <dbReference type="NCBI Taxonomy" id="3058603"/>
    <lineage>
        <taxon>Bacteria</taxon>
        <taxon>Pseudomonadati</taxon>
        <taxon>Pseudomonadota</taxon>
        <taxon>Betaproteobacteria</taxon>
        <taxon>Burkholderiales</taxon>
        <taxon>Burkholderiaceae</taxon>
        <taxon>Imbroritus</taxon>
    </lineage>
</organism>
<gene>
    <name evidence="1" type="ORF">MW7_006445</name>
</gene>
<protein>
    <submittedName>
        <fullName evidence="1">MFS transporter</fullName>
    </submittedName>
</protein>